<evidence type="ECO:0000256" key="1">
    <source>
        <dbReference type="SAM" id="SignalP"/>
    </source>
</evidence>
<protein>
    <submittedName>
        <fullName evidence="2">Protein activator of alkane oxidation PraB</fullName>
    </submittedName>
</protein>
<dbReference type="Proteomes" id="UP000542111">
    <property type="component" value="Unassembled WGS sequence"/>
</dbReference>
<accession>A0A7Y1MQY6</accession>
<evidence type="ECO:0000313" key="3">
    <source>
        <dbReference type="Proteomes" id="UP000542111"/>
    </source>
</evidence>
<proteinExistence type="predicted"/>
<dbReference type="RefSeq" id="WP_169898121.1">
    <property type="nucleotide sequence ID" value="NZ_JAAQYP010000025.1"/>
</dbReference>
<evidence type="ECO:0000313" key="2">
    <source>
        <dbReference type="EMBL" id="NNA96747.1"/>
    </source>
</evidence>
<sequence>MKSLKTLVCVSSFALCFGAASMASAASFSPIGATFVTGATGSIEVKSPSSFQNPVTCKAVFEGTVRPDGKADITKVTISQGTSSLCDLPQITGLPWLLEPLTATTGKAHNVGYKIVTPGFPPPTNCGPSSIDVLLSSTPAPSPSIALTANNQPLSGNCTVVKLNVGALGVTIIP</sequence>
<dbReference type="NCBIfam" id="NF041562">
    <property type="entry name" value="PraB"/>
    <property type="match status" value="1"/>
</dbReference>
<dbReference type="AlphaFoldDB" id="A0A7Y1MQY6"/>
<keyword evidence="1" id="KW-0732">Signal</keyword>
<reference evidence="2 3" key="1">
    <citation type="journal article" date="2020" name="Front. Microbiol.">
        <title>Genetic Organization of the aprX-lipA2 Operon Affects the Proteolytic Potential of Pseudomonas Species in Milk.</title>
        <authorList>
            <person name="Maier C."/>
            <person name="Huptas C."/>
            <person name="von Neubeck M."/>
            <person name="Scherer S."/>
            <person name="Wenning M."/>
            <person name="Lucking G."/>
        </authorList>
    </citation>
    <scope>NUCLEOTIDE SEQUENCE [LARGE SCALE GENOMIC DNA]</scope>
    <source>
        <strain evidence="2 3">G4779</strain>
    </source>
</reference>
<organism evidence="2 3">
    <name type="scientific">Pseudomonas gessardii</name>
    <dbReference type="NCBI Taxonomy" id="78544"/>
    <lineage>
        <taxon>Bacteria</taxon>
        <taxon>Pseudomonadati</taxon>
        <taxon>Pseudomonadota</taxon>
        <taxon>Gammaproteobacteria</taxon>
        <taxon>Pseudomonadales</taxon>
        <taxon>Pseudomonadaceae</taxon>
        <taxon>Pseudomonas</taxon>
    </lineage>
</organism>
<name>A0A7Y1MQY6_9PSED</name>
<feature type="signal peptide" evidence="1">
    <location>
        <begin position="1"/>
        <end position="25"/>
    </location>
</feature>
<feature type="chain" id="PRO_5031050637" evidence="1">
    <location>
        <begin position="26"/>
        <end position="174"/>
    </location>
</feature>
<gene>
    <name evidence="2" type="ORF">HBO33_16370</name>
</gene>
<comment type="caution">
    <text evidence="2">The sequence shown here is derived from an EMBL/GenBank/DDBJ whole genome shotgun (WGS) entry which is preliminary data.</text>
</comment>
<dbReference type="EMBL" id="JAAQYP010000025">
    <property type="protein sequence ID" value="NNA96747.1"/>
    <property type="molecule type" value="Genomic_DNA"/>
</dbReference>